<dbReference type="Pfam" id="PF00881">
    <property type="entry name" value="Nitroreductase"/>
    <property type="match status" value="2"/>
</dbReference>
<evidence type="ECO:0000259" key="4">
    <source>
        <dbReference type="Pfam" id="PF00881"/>
    </source>
</evidence>
<dbReference type="CDD" id="cd02138">
    <property type="entry name" value="TdsD-like"/>
    <property type="match status" value="1"/>
</dbReference>
<dbReference type="EMBL" id="JNFQ01000006">
    <property type="protein sequence ID" value="KFG71520.1"/>
    <property type="molecule type" value="Genomic_DNA"/>
</dbReference>
<evidence type="ECO:0000256" key="1">
    <source>
        <dbReference type="ARBA" id="ARBA00007118"/>
    </source>
</evidence>
<dbReference type="InterPro" id="IPR029479">
    <property type="entry name" value="Nitroreductase"/>
</dbReference>
<dbReference type="PANTHER" id="PTHR43673">
    <property type="entry name" value="NAD(P)H NITROREDUCTASE YDGI-RELATED"/>
    <property type="match status" value="1"/>
</dbReference>
<gene>
    <name evidence="5" type="ORF">FM21_32435</name>
</gene>
<feature type="region of interest" description="Disordered" evidence="3">
    <location>
        <begin position="172"/>
        <end position="200"/>
    </location>
</feature>
<dbReference type="PANTHER" id="PTHR43673:SF10">
    <property type="entry name" value="NADH DEHYDROGENASE_NAD(P)H NITROREDUCTASE XCC3605-RELATED"/>
    <property type="match status" value="1"/>
</dbReference>
<dbReference type="AlphaFoldDB" id="A0A086MRK2"/>
<dbReference type="RefSeq" id="WP_043384836.1">
    <property type="nucleotide sequence ID" value="NZ_KN039949.1"/>
</dbReference>
<feature type="domain" description="Nitroreductase" evidence="4">
    <location>
        <begin position="92"/>
        <end position="158"/>
    </location>
</feature>
<keyword evidence="6" id="KW-1185">Reference proteome</keyword>
<proteinExistence type="inferred from homology"/>
<feature type="compositionally biased region" description="Basic and acidic residues" evidence="3">
    <location>
        <begin position="172"/>
        <end position="183"/>
    </location>
</feature>
<dbReference type="STRING" id="1915400.FM21_32435"/>
<dbReference type="HOGENOM" id="CLU_070764_6_0_11"/>
<reference evidence="5 6" key="1">
    <citation type="submission" date="2014-05" db="EMBL/GenBank/DDBJ databases">
        <title>Complete genome sequence of the Streptomyces mutabilis TRM45540.</title>
        <authorList>
            <person name="Luo X."/>
            <person name="Zhang L."/>
        </authorList>
    </citation>
    <scope>NUCLEOTIDE SEQUENCE [LARGE SCALE GENOMIC DNA]</scope>
    <source>
        <strain evidence="5 6">TRM45540</strain>
    </source>
</reference>
<evidence type="ECO:0000256" key="3">
    <source>
        <dbReference type="SAM" id="MobiDB-lite"/>
    </source>
</evidence>
<evidence type="ECO:0000313" key="6">
    <source>
        <dbReference type="Proteomes" id="UP000029095"/>
    </source>
</evidence>
<dbReference type="Gene3D" id="3.40.109.10">
    <property type="entry name" value="NADH Oxidase"/>
    <property type="match status" value="1"/>
</dbReference>
<dbReference type="InterPro" id="IPR000415">
    <property type="entry name" value="Nitroreductase-like"/>
</dbReference>
<keyword evidence="2" id="KW-0560">Oxidoreductase</keyword>
<evidence type="ECO:0000256" key="2">
    <source>
        <dbReference type="ARBA" id="ARBA00023002"/>
    </source>
</evidence>
<feature type="domain" description="Nitroreductase" evidence="4">
    <location>
        <begin position="17"/>
        <end position="67"/>
    </location>
</feature>
<dbReference type="Proteomes" id="UP000029095">
    <property type="component" value="Unassembled WGS sequence"/>
</dbReference>
<comment type="similarity">
    <text evidence="1">Belongs to the nitroreductase family.</text>
</comment>
<protein>
    <submittedName>
        <fullName evidence="5">Oxidoreductase</fullName>
    </submittedName>
</protein>
<dbReference type="GO" id="GO:0016491">
    <property type="term" value="F:oxidoreductase activity"/>
    <property type="evidence" value="ECO:0007669"/>
    <property type="project" value="UniProtKB-KW"/>
</dbReference>
<dbReference type="SUPFAM" id="SSF55469">
    <property type="entry name" value="FMN-dependent nitroreductase-like"/>
    <property type="match status" value="1"/>
</dbReference>
<sequence length="200" mass="21804">MSRRTANTAVSVHPLLAERWSPRSFDATHTITEEELMSLLEAARWAPSAHNSQPWRFLVGQRGDTTYRRILATLVPGNRLWAGNSSLLVAAIAAERPENGTRHAGAAYDTGLAVAQLSLQARALGLHTHQMGGFAPERLRTSLGVPDGYRPVSITAAGALAAPELLPQELRDRETAARERRPSAETFFAERWGNPLPLAP</sequence>
<organism evidence="5 6">
    <name type="scientific">Streptomyces mutabilis</name>
    <dbReference type="NCBI Taxonomy" id="67332"/>
    <lineage>
        <taxon>Bacteria</taxon>
        <taxon>Bacillati</taxon>
        <taxon>Actinomycetota</taxon>
        <taxon>Actinomycetes</taxon>
        <taxon>Kitasatosporales</taxon>
        <taxon>Streptomycetaceae</taxon>
        <taxon>Streptomyces</taxon>
    </lineage>
</organism>
<comment type="caution">
    <text evidence="5">The sequence shown here is derived from an EMBL/GenBank/DDBJ whole genome shotgun (WGS) entry which is preliminary data.</text>
</comment>
<evidence type="ECO:0000313" key="5">
    <source>
        <dbReference type="EMBL" id="KFG71520.1"/>
    </source>
</evidence>
<name>A0A086MRK2_9ACTN</name>
<accession>A0A086MRK2</accession>